<dbReference type="SMART" id="SM00387">
    <property type="entry name" value="HATPase_c"/>
    <property type="match status" value="1"/>
</dbReference>
<dbReference type="InterPro" id="IPR003661">
    <property type="entry name" value="HisK_dim/P_dom"/>
</dbReference>
<dbReference type="PROSITE" id="PS50109">
    <property type="entry name" value="HIS_KIN"/>
    <property type="match status" value="1"/>
</dbReference>
<dbReference type="SUPFAM" id="SSF47384">
    <property type="entry name" value="Homodimeric domain of signal transducing histidine kinase"/>
    <property type="match status" value="1"/>
</dbReference>
<dbReference type="InterPro" id="IPR036097">
    <property type="entry name" value="HisK_dim/P_sf"/>
</dbReference>
<evidence type="ECO:0000256" key="5">
    <source>
        <dbReference type="ARBA" id="ARBA00022679"/>
    </source>
</evidence>
<dbReference type="GO" id="GO:0000155">
    <property type="term" value="F:phosphorelay sensor kinase activity"/>
    <property type="evidence" value="ECO:0007669"/>
    <property type="project" value="InterPro"/>
</dbReference>
<dbReference type="RefSeq" id="WP_060856514.1">
    <property type="nucleotide sequence ID" value="NZ_FCOC02000009.1"/>
</dbReference>
<dbReference type="InterPro" id="IPR007890">
    <property type="entry name" value="CHASE2"/>
</dbReference>
<dbReference type="FunFam" id="3.30.565.10:FF:000006">
    <property type="entry name" value="Sensor histidine kinase WalK"/>
    <property type="match status" value="1"/>
</dbReference>
<comment type="catalytic activity">
    <reaction evidence="1">
        <text>ATP + protein L-histidine = ADP + protein N-phospho-L-histidine.</text>
        <dbReference type="EC" id="2.7.13.3"/>
    </reaction>
</comment>
<proteinExistence type="predicted"/>
<dbReference type="GO" id="GO:0000156">
    <property type="term" value="F:phosphorelay response regulator activity"/>
    <property type="evidence" value="ECO:0007669"/>
    <property type="project" value="TreeGrafter"/>
</dbReference>
<dbReference type="InterPro" id="IPR005467">
    <property type="entry name" value="His_kinase_dom"/>
</dbReference>
<dbReference type="GO" id="GO:0007234">
    <property type="term" value="P:osmosensory signaling via phosphorelay pathway"/>
    <property type="evidence" value="ECO:0007669"/>
    <property type="project" value="TreeGrafter"/>
</dbReference>
<dbReference type="OrthoDB" id="9806704at2"/>
<feature type="transmembrane region" description="Helical" evidence="7">
    <location>
        <begin position="337"/>
        <end position="355"/>
    </location>
</feature>
<dbReference type="EMBL" id="FCOC02000009">
    <property type="protein sequence ID" value="SAL34648.1"/>
    <property type="molecule type" value="Genomic_DNA"/>
</dbReference>
<dbReference type="InterPro" id="IPR004358">
    <property type="entry name" value="Sig_transdc_His_kin-like_C"/>
</dbReference>
<organism evidence="9 10">
    <name type="scientific">Caballeronia sordidicola</name>
    <name type="common">Burkholderia sordidicola</name>
    <dbReference type="NCBI Taxonomy" id="196367"/>
    <lineage>
        <taxon>Bacteria</taxon>
        <taxon>Pseudomonadati</taxon>
        <taxon>Pseudomonadota</taxon>
        <taxon>Betaproteobacteria</taxon>
        <taxon>Burkholderiales</taxon>
        <taxon>Burkholderiaceae</taxon>
        <taxon>Caballeronia</taxon>
    </lineage>
</organism>
<dbReference type="Gene3D" id="3.30.450.20">
    <property type="entry name" value="PAS domain"/>
    <property type="match status" value="1"/>
</dbReference>
<dbReference type="Gene3D" id="1.10.287.130">
    <property type="match status" value="1"/>
</dbReference>
<evidence type="ECO:0000256" key="4">
    <source>
        <dbReference type="ARBA" id="ARBA00022553"/>
    </source>
</evidence>
<dbReference type="Pfam" id="PF05226">
    <property type="entry name" value="CHASE2"/>
    <property type="match status" value="1"/>
</dbReference>
<reference evidence="9 10" key="1">
    <citation type="submission" date="2016-01" db="EMBL/GenBank/DDBJ databases">
        <authorList>
            <person name="Oliw E.H."/>
        </authorList>
    </citation>
    <scope>NUCLEOTIDE SEQUENCE [LARGE SCALE GENOMIC DNA]</scope>
    <source>
        <strain evidence="9">LMG 22029</strain>
    </source>
</reference>
<dbReference type="Proteomes" id="UP000054893">
    <property type="component" value="Unassembled WGS sequence"/>
</dbReference>
<feature type="domain" description="Histidine kinase" evidence="8">
    <location>
        <begin position="572"/>
        <end position="786"/>
    </location>
</feature>
<gene>
    <name evidence="9" type="ORF">AWB64_03382</name>
</gene>
<evidence type="ECO:0000313" key="10">
    <source>
        <dbReference type="Proteomes" id="UP000054893"/>
    </source>
</evidence>
<dbReference type="PRINTS" id="PR00344">
    <property type="entry name" value="BCTRLSENSOR"/>
</dbReference>
<dbReference type="InterPro" id="IPR013656">
    <property type="entry name" value="PAS_4"/>
</dbReference>
<dbReference type="PANTHER" id="PTHR42878">
    <property type="entry name" value="TWO-COMPONENT HISTIDINE KINASE"/>
    <property type="match status" value="1"/>
</dbReference>
<dbReference type="CDD" id="cd00082">
    <property type="entry name" value="HisKA"/>
    <property type="match status" value="1"/>
</dbReference>
<dbReference type="PANTHER" id="PTHR42878:SF12">
    <property type="entry name" value="SENSOR HISTIDINE KINASE YCBM"/>
    <property type="match status" value="1"/>
</dbReference>
<protein>
    <recommendedName>
        <fullName evidence="3">histidine kinase</fullName>
        <ecNumber evidence="3">2.7.13.3</ecNumber>
    </recommendedName>
</protein>
<dbReference type="InterPro" id="IPR050351">
    <property type="entry name" value="BphY/WalK/GraS-like"/>
</dbReference>
<dbReference type="Gene3D" id="3.30.565.10">
    <property type="entry name" value="Histidine kinase-like ATPase, C-terminal domain"/>
    <property type="match status" value="1"/>
</dbReference>
<accession>A0A158GRE1</accession>
<feature type="transmembrane region" description="Helical" evidence="7">
    <location>
        <begin position="361"/>
        <end position="378"/>
    </location>
</feature>
<keyword evidence="7" id="KW-0812">Transmembrane</keyword>
<keyword evidence="4" id="KW-0597">Phosphoprotein</keyword>
<dbReference type="Pfam" id="PF08448">
    <property type="entry name" value="PAS_4"/>
    <property type="match status" value="1"/>
</dbReference>
<evidence type="ECO:0000256" key="3">
    <source>
        <dbReference type="ARBA" id="ARBA00012438"/>
    </source>
</evidence>
<keyword evidence="7" id="KW-0472">Membrane</keyword>
<keyword evidence="7" id="KW-1133">Transmembrane helix</keyword>
<keyword evidence="6 9" id="KW-0418">Kinase</keyword>
<dbReference type="InterPro" id="IPR035965">
    <property type="entry name" value="PAS-like_dom_sf"/>
</dbReference>
<evidence type="ECO:0000256" key="7">
    <source>
        <dbReference type="SAM" id="Phobius"/>
    </source>
</evidence>
<comment type="subcellular location">
    <subcellularLocation>
        <location evidence="2">Cell inner membrane</location>
        <topology evidence="2">Multi-pass membrane protein</topology>
    </subcellularLocation>
</comment>
<evidence type="ECO:0000313" key="9">
    <source>
        <dbReference type="EMBL" id="SAL34648.1"/>
    </source>
</evidence>
<sequence length="789" mass="86905">MPWRLPFHNRRRPGPSTGKRFLLEWTLIGAIGIAAVVHGVVSPLTERASFLFYDQLLLHSKREAARDIVIVAIDDESIAELGRWPWPRDTHAALLEQIAKAKPRAIAYDVLFTESSPGDAAFANAMKRVPTYLPLLVDRQPVNQSAPAAVEPVAALRDAAAGIGHIDLDVDRDGIARSVSLFEGSGRAWWPGLMVPVYRALRGPRALLPGMQRKEAAPADDLKRAHRMMIPFSRASVEYPRVSFASAMRGQAPPEFFAGKIVLVGATAAGLRDRFATPISGAVGELPGVDIHATILDALLNDSAIEPMDDHAAAWANVLPIVLLLGGLLVMSPFQSLILTIGLALASLVASAALMYARSCWLSPVPALGGLVLIYLLWSWRRLEVAMSYLGQELRLLAAEPNLLPGSDQKAQGAAGDVLERLIGLTREAVQRQRNMRQFIWDSLNSLPEPIVVCDHEGRILLVNDPARFQLGPMHFTDMSIMDMFSTFHFVRLVDETSRDVSWPAVLDPRVSGHADVMTRGIEVRDRRGRDHMLRYAPCTTSTGGLPGWIASWIDITALHASERQRDDMLHLLSHDMRSPQASILALLETERPHLDSPRAVDLIARVERYARRSLALADDFVQLARAESQHYQMELLNLHELAIDASDEIWPQANAKHIDVRCGCEGEHFWVLADRSLMTRALINLLSNAVKYSPPATRVDCIVRATPEAVICVVRDQGYGIAREQQAHLFERFRRFHAAGQPASDGTGLGMAFVKTVVSRHAGDIAIESGLNMGTTVTITLRTHAVEP</sequence>
<evidence type="ECO:0000256" key="6">
    <source>
        <dbReference type="ARBA" id="ARBA00022777"/>
    </source>
</evidence>
<dbReference type="Pfam" id="PF02518">
    <property type="entry name" value="HATPase_c"/>
    <property type="match status" value="1"/>
</dbReference>
<dbReference type="EC" id="2.7.13.3" evidence="3"/>
<feature type="transmembrane region" description="Helical" evidence="7">
    <location>
        <begin position="21"/>
        <end position="41"/>
    </location>
</feature>
<dbReference type="GO" id="GO:0030295">
    <property type="term" value="F:protein kinase activator activity"/>
    <property type="evidence" value="ECO:0007669"/>
    <property type="project" value="TreeGrafter"/>
</dbReference>
<evidence type="ECO:0000259" key="8">
    <source>
        <dbReference type="PROSITE" id="PS50109"/>
    </source>
</evidence>
<dbReference type="AlphaFoldDB" id="A0A158GRE1"/>
<evidence type="ECO:0000256" key="1">
    <source>
        <dbReference type="ARBA" id="ARBA00000085"/>
    </source>
</evidence>
<name>A0A158GRE1_CABSO</name>
<dbReference type="InterPro" id="IPR003594">
    <property type="entry name" value="HATPase_dom"/>
</dbReference>
<dbReference type="PIRSF" id="PIRSF037347">
    <property type="entry name" value="STHK_CHASE2_PAS_prd"/>
    <property type="match status" value="1"/>
</dbReference>
<dbReference type="GO" id="GO:0005886">
    <property type="term" value="C:plasma membrane"/>
    <property type="evidence" value="ECO:0007669"/>
    <property type="project" value="UniProtKB-SubCell"/>
</dbReference>
<dbReference type="InterPro" id="IPR017181">
    <property type="entry name" value="Sig_transdc_His_kin_CHASE2"/>
</dbReference>
<evidence type="ECO:0000256" key="2">
    <source>
        <dbReference type="ARBA" id="ARBA00004429"/>
    </source>
</evidence>
<keyword evidence="5" id="KW-0808">Transferase</keyword>
<dbReference type="SUPFAM" id="SSF55874">
    <property type="entry name" value="ATPase domain of HSP90 chaperone/DNA topoisomerase II/histidine kinase"/>
    <property type="match status" value="1"/>
</dbReference>
<dbReference type="InterPro" id="IPR036890">
    <property type="entry name" value="HATPase_C_sf"/>
</dbReference>
<dbReference type="SMART" id="SM01080">
    <property type="entry name" value="CHASE2"/>
    <property type="match status" value="1"/>
</dbReference>
<dbReference type="SUPFAM" id="SSF55785">
    <property type="entry name" value="PYP-like sensor domain (PAS domain)"/>
    <property type="match status" value="1"/>
</dbReference>